<feature type="domain" description="EamA" evidence="2">
    <location>
        <begin position="9"/>
        <end position="141"/>
    </location>
</feature>
<feature type="transmembrane region" description="Helical" evidence="1">
    <location>
        <begin position="180"/>
        <end position="199"/>
    </location>
</feature>
<evidence type="ECO:0000313" key="4">
    <source>
        <dbReference type="Proteomes" id="UP000221168"/>
    </source>
</evidence>
<comment type="caution">
    <text evidence="3">The sequence shown here is derived from an EMBL/GenBank/DDBJ whole genome shotgun (WGS) entry which is preliminary data.</text>
</comment>
<dbReference type="Proteomes" id="UP000221168">
    <property type="component" value="Unassembled WGS sequence"/>
</dbReference>
<dbReference type="InterPro" id="IPR037185">
    <property type="entry name" value="EmrE-like"/>
</dbReference>
<evidence type="ECO:0000259" key="2">
    <source>
        <dbReference type="Pfam" id="PF00892"/>
    </source>
</evidence>
<dbReference type="OrthoDB" id="7165334at2"/>
<keyword evidence="1" id="KW-1133">Transmembrane helix</keyword>
<feature type="transmembrane region" description="Helical" evidence="1">
    <location>
        <begin position="266"/>
        <end position="283"/>
    </location>
</feature>
<reference evidence="3 4" key="1">
    <citation type="submission" date="2017-10" db="EMBL/GenBank/DDBJ databases">
        <title>Sedimentibacterium mangrovi gen. nov., sp. nov., a novel member of family Phyllobacteriacea isolated from mangrove sediment.</title>
        <authorList>
            <person name="Liao H."/>
            <person name="Tian Y."/>
        </authorList>
    </citation>
    <scope>NUCLEOTIDE SEQUENCE [LARGE SCALE GENOMIC DNA]</scope>
    <source>
        <strain evidence="3 4">X9-2-2</strain>
    </source>
</reference>
<dbReference type="AlphaFoldDB" id="A0A2G1QUG0"/>
<dbReference type="GO" id="GO:0016020">
    <property type="term" value="C:membrane"/>
    <property type="evidence" value="ECO:0007669"/>
    <property type="project" value="InterPro"/>
</dbReference>
<name>A0A2G1QUG0_9HYPH</name>
<gene>
    <name evidence="3" type="ORF">CSC94_03770</name>
</gene>
<keyword evidence="1" id="KW-0812">Transmembrane</keyword>
<dbReference type="PANTHER" id="PTHR22911">
    <property type="entry name" value="ACYL-MALONYL CONDENSING ENZYME-RELATED"/>
    <property type="match status" value="1"/>
</dbReference>
<evidence type="ECO:0000313" key="3">
    <source>
        <dbReference type="EMBL" id="PHP69100.1"/>
    </source>
</evidence>
<keyword evidence="1" id="KW-0472">Membrane</keyword>
<protein>
    <submittedName>
        <fullName evidence="3">EamA family transporter</fullName>
    </submittedName>
</protein>
<feature type="transmembrane region" description="Helical" evidence="1">
    <location>
        <begin position="40"/>
        <end position="61"/>
    </location>
</feature>
<dbReference type="InterPro" id="IPR000620">
    <property type="entry name" value="EamA_dom"/>
</dbReference>
<keyword evidence="4" id="KW-1185">Reference proteome</keyword>
<feature type="transmembrane region" description="Helical" evidence="1">
    <location>
        <begin position="12"/>
        <end position="28"/>
    </location>
</feature>
<proteinExistence type="predicted"/>
<dbReference type="EMBL" id="PDVP01000001">
    <property type="protein sequence ID" value="PHP69100.1"/>
    <property type="molecule type" value="Genomic_DNA"/>
</dbReference>
<dbReference type="RefSeq" id="WP_099303835.1">
    <property type="nucleotide sequence ID" value="NZ_PDVP01000001.1"/>
</dbReference>
<feature type="transmembrane region" description="Helical" evidence="1">
    <location>
        <begin position="73"/>
        <end position="93"/>
    </location>
</feature>
<feature type="transmembrane region" description="Helical" evidence="1">
    <location>
        <begin position="211"/>
        <end position="231"/>
    </location>
</feature>
<accession>A0A2G1QUG0</accession>
<feature type="transmembrane region" description="Helical" evidence="1">
    <location>
        <begin position="127"/>
        <end position="145"/>
    </location>
</feature>
<dbReference type="PANTHER" id="PTHR22911:SF135">
    <property type="entry name" value="BLR4310 PROTEIN"/>
    <property type="match status" value="1"/>
</dbReference>
<organism evidence="3 4">
    <name type="scientific">Zhengella mangrovi</name>
    <dbReference type="NCBI Taxonomy" id="1982044"/>
    <lineage>
        <taxon>Bacteria</taxon>
        <taxon>Pseudomonadati</taxon>
        <taxon>Pseudomonadota</taxon>
        <taxon>Alphaproteobacteria</taxon>
        <taxon>Hyphomicrobiales</taxon>
        <taxon>Notoacmeibacteraceae</taxon>
        <taxon>Zhengella</taxon>
    </lineage>
</organism>
<feature type="domain" description="EamA" evidence="2">
    <location>
        <begin position="151"/>
        <end position="277"/>
    </location>
</feature>
<feature type="transmembrane region" description="Helical" evidence="1">
    <location>
        <begin position="243"/>
        <end position="260"/>
    </location>
</feature>
<dbReference type="Pfam" id="PF00892">
    <property type="entry name" value="EamA"/>
    <property type="match status" value="2"/>
</dbReference>
<sequence length="294" mass="31106">MTLAQENMRGAILMVFAMACFAFEDMFIKRAAMSLPVGEILILFGIAGMIGFSAIAATRGQRPWHRAMLGRTLLYKAVLEVIGRLGYTLGIALTPLSNASAILQATPLVVVAGAAILFGEKVGIRRWLAVGIGFLGVLIVLRPGMEGFVPAALWTVVGMFGFAGRDLASRAAPKVLSNPQLGAHGFAALTIAGLLLLPFTGAPQMPSPQALGLVGAASLFGVTAYWSLTAAMRMGEVAVVTPFRYTRLLFGIGLGIVVFGERFDHMALVGSALILASGLYTLLRRPRREPFAAT</sequence>
<evidence type="ECO:0000256" key="1">
    <source>
        <dbReference type="SAM" id="Phobius"/>
    </source>
</evidence>
<feature type="transmembrane region" description="Helical" evidence="1">
    <location>
        <begin position="151"/>
        <end position="168"/>
    </location>
</feature>
<dbReference type="SUPFAM" id="SSF103481">
    <property type="entry name" value="Multidrug resistance efflux transporter EmrE"/>
    <property type="match status" value="2"/>
</dbReference>
<feature type="transmembrane region" description="Helical" evidence="1">
    <location>
        <begin position="99"/>
        <end position="118"/>
    </location>
</feature>